<proteinExistence type="inferred from homology"/>
<evidence type="ECO:0000256" key="10">
    <source>
        <dbReference type="ARBA" id="ARBA00023128"/>
    </source>
</evidence>
<protein>
    <recommendedName>
        <fullName evidence="13">NADH dehydrogenase [ubiquinone] 1 beta subcomplex subunit 2, mitochondrial</fullName>
    </recommendedName>
</protein>
<dbReference type="GO" id="GO:0045271">
    <property type="term" value="C:respiratory chain complex I"/>
    <property type="evidence" value="ECO:0007669"/>
    <property type="project" value="InterPro"/>
</dbReference>
<dbReference type="InterPro" id="IPR026627">
    <property type="entry name" value="NDUFB2_animal"/>
</dbReference>
<evidence type="ECO:0000256" key="2">
    <source>
        <dbReference type="ARBA" id="ARBA00004443"/>
    </source>
</evidence>
<gene>
    <name evidence="12" type="ORF">TPSB3V08_LOCUS10948</name>
</gene>
<dbReference type="GO" id="GO:0032981">
    <property type="term" value="P:mitochondrial respiratory chain complex I assembly"/>
    <property type="evidence" value="ECO:0007669"/>
    <property type="project" value="TreeGrafter"/>
</dbReference>
<dbReference type="PANTHER" id="PTHR15223:SF1">
    <property type="entry name" value="NADH DEHYDROGENASE [UBIQUINONE] 1 BETA SUBCOMPLEX SUBUNIT 2, MITOCHONDRIAL"/>
    <property type="match status" value="1"/>
</dbReference>
<evidence type="ECO:0000256" key="9">
    <source>
        <dbReference type="ARBA" id="ARBA00022982"/>
    </source>
</evidence>
<keyword evidence="10" id="KW-0496">Mitochondrion</keyword>
<evidence type="ECO:0000256" key="5">
    <source>
        <dbReference type="ARBA" id="ARBA00022448"/>
    </source>
</evidence>
<dbReference type="EMBL" id="OD010840">
    <property type="protein sequence ID" value="CAD7416317.1"/>
    <property type="molecule type" value="Genomic_DNA"/>
</dbReference>
<evidence type="ECO:0008006" key="13">
    <source>
        <dbReference type="Google" id="ProtNLM"/>
    </source>
</evidence>
<keyword evidence="8" id="KW-0809">Transit peptide</keyword>
<evidence type="ECO:0000256" key="6">
    <source>
        <dbReference type="ARBA" id="ARBA00022660"/>
    </source>
</evidence>
<evidence type="ECO:0000313" key="12">
    <source>
        <dbReference type="EMBL" id="CAD7416317.1"/>
    </source>
</evidence>
<keyword evidence="7" id="KW-0999">Mitochondrion inner membrane</keyword>
<comment type="function">
    <text evidence="1">Accessory subunit of the mitochondrial membrane respiratory chain NADH dehydrogenase (Complex I), that is believed not to be involved in catalysis. Complex I functions in the transfer of electrons from NADH to the respiratory chain. The immediate electron acceptor for the enzyme is believed to be ubiquinone.</text>
</comment>
<comment type="subunit">
    <text evidence="4">Complex I is composed of 45 different subunits.</text>
</comment>
<evidence type="ECO:0000256" key="11">
    <source>
        <dbReference type="ARBA" id="ARBA00023136"/>
    </source>
</evidence>
<dbReference type="Pfam" id="PF14813">
    <property type="entry name" value="NADH_B2"/>
    <property type="match status" value="1"/>
</dbReference>
<evidence type="ECO:0000256" key="3">
    <source>
        <dbReference type="ARBA" id="ARBA00005923"/>
    </source>
</evidence>
<organism evidence="12">
    <name type="scientific">Timema poppense</name>
    <name type="common">Walking stick</name>
    <dbReference type="NCBI Taxonomy" id="170557"/>
    <lineage>
        <taxon>Eukaryota</taxon>
        <taxon>Metazoa</taxon>
        <taxon>Ecdysozoa</taxon>
        <taxon>Arthropoda</taxon>
        <taxon>Hexapoda</taxon>
        <taxon>Insecta</taxon>
        <taxon>Pterygota</taxon>
        <taxon>Neoptera</taxon>
        <taxon>Polyneoptera</taxon>
        <taxon>Phasmatodea</taxon>
        <taxon>Timematodea</taxon>
        <taxon>Timematoidea</taxon>
        <taxon>Timematidae</taxon>
        <taxon>Timema</taxon>
    </lineage>
</organism>
<accession>A0A7R9DMJ0</accession>
<comment type="similarity">
    <text evidence="3">Belongs to the complex I NDUFB2 subunit family.</text>
</comment>
<dbReference type="AlphaFoldDB" id="A0A7R9DMJ0"/>
<reference evidence="12" key="1">
    <citation type="submission" date="2020-11" db="EMBL/GenBank/DDBJ databases">
        <authorList>
            <person name="Tran Van P."/>
        </authorList>
    </citation>
    <scope>NUCLEOTIDE SEQUENCE</scope>
</reference>
<keyword evidence="6" id="KW-0679">Respiratory chain</keyword>
<dbReference type="GO" id="GO:0005743">
    <property type="term" value="C:mitochondrial inner membrane"/>
    <property type="evidence" value="ECO:0007669"/>
    <property type="project" value="UniProtKB-SubCell"/>
</dbReference>
<evidence type="ECO:0000256" key="1">
    <source>
        <dbReference type="ARBA" id="ARBA00003195"/>
    </source>
</evidence>
<evidence type="ECO:0000256" key="8">
    <source>
        <dbReference type="ARBA" id="ARBA00022946"/>
    </source>
</evidence>
<name>A0A7R9DMJ0_TIMPO</name>
<dbReference type="PANTHER" id="PTHR15223">
    <property type="entry name" value="NADH-UBIQUINONE OXIDOREDUCTASE AGGG SUBUNIT"/>
    <property type="match status" value="1"/>
</dbReference>
<evidence type="ECO:0000256" key="4">
    <source>
        <dbReference type="ARBA" id="ARBA00011533"/>
    </source>
</evidence>
<comment type="subcellular location">
    <subcellularLocation>
        <location evidence="2">Mitochondrion inner membrane</location>
        <topology evidence="2">Peripheral membrane protein</topology>
        <orientation evidence="2">Matrix side</orientation>
    </subcellularLocation>
</comment>
<keyword evidence="5" id="KW-0813">Transport</keyword>
<sequence>MGRSRIGNWPIPFWFSWSYREPGPPPSKNIMRVTEVAGGLMWWWVLWHLWHEYSHITGEFDYPDVSKWTDEELGIPPDDEE</sequence>
<evidence type="ECO:0000256" key="7">
    <source>
        <dbReference type="ARBA" id="ARBA00022792"/>
    </source>
</evidence>
<keyword evidence="9" id="KW-0249">Electron transport</keyword>
<keyword evidence="11" id="KW-0472">Membrane</keyword>